<dbReference type="GeneID" id="28979897"/>
<dbReference type="SMART" id="SM00534">
    <property type="entry name" value="MUTSac"/>
    <property type="match status" value="1"/>
</dbReference>
<dbReference type="GO" id="GO:0016787">
    <property type="term" value="F:hydrolase activity"/>
    <property type="evidence" value="ECO:0007669"/>
    <property type="project" value="UniProtKB-KW"/>
</dbReference>
<sequence length="292" mass="31910">MSVIMGRHTPPGMCEDVKVIYLPQMGCLLAASNIHRRELIPPDWEQQFEAKGLTYFKTPQMTNLDEHYGDLQNIIIDLEIEWVQRLIERLEPLEWQLMNLGDAIAEVDCLLAFALAVERFGLVRPTMTEQPTLKIKNGWHPLYAMSLGPGQYIGNDTMLDAGPDPDMAAMTVITGANGSGKSAYGKQVALITYMAHIGSFVPADKATIGICDKIFTRVQTRESASKIASAFMIDLGQVSQALRGATSRSLIILDEFGKGTSPSDGAGLLAGVLTHLLNGANPRTVVLTHFHS</sequence>
<dbReference type="AlphaFoldDB" id="A0A0J0XL49"/>
<evidence type="ECO:0000259" key="5">
    <source>
        <dbReference type="PROSITE" id="PS00486"/>
    </source>
</evidence>
<dbReference type="SUPFAM" id="SSF48334">
    <property type="entry name" value="DNA repair protein MutS, domain III"/>
    <property type="match status" value="1"/>
</dbReference>
<dbReference type="GO" id="GO:0005634">
    <property type="term" value="C:nucleus"/>
    <property type="evidence" value="ECO:0007669"/>
    <property type="project" value="TreeGrafter"/>
</dbReference>
<dbReference type="PANTHER" id="PTHR11361">
    <property type="entry name" value="DNA MISMATCH REPAIR PROTEIN MUTS FAMILY MEMBER"/>
    <property type="match status" value="1"/>
</dbReference>
<dbReference type="GO" id="GO:0030983">
    <property type="term" value="F:mismatched DNA binding"/>
    <property type="evidence" value="ECO:0007669"/>
    <property type="project" value="InterPro"/>
</dbReference>
<dbReference type="InterPro" id="IPR045076">
    <property type="entry name" value="MutS"/>
</dbReference>
<dbReference type="Gene3D" id="1.10.1420.10">
    <property type="match status" value="2"/>
</dbReference>
<accession>A0A0J0XL49</accession>
<keyword evidence="6" id="KW-0378">Hydrolase</keyword>
<comment type="similarity">
    <text evidence="1">Belongs to the DNA mismatch repair MutS family.</text>
</comment>
<evidence type="ECO:0000313" key="6">
    <source>
        <dbReference type="EMBL" id="KLT41797.1"/>
    </source>
</evidence>
<keyword evidence="3" id="KW-0067">ATP-binding</keyword>
<dbReference type="GO" id="GO:0006298">
    <property type="term" value="P:mismatch repair"/>
    <property type="evidence" value="ECO:0007669"/>
    <property type="project" value="InterPro"/>
</dbReference>
<dbReference type="InterPro" id="IPR000432">
    <property type="entry name" value="DNA_mismatch_repair_MutS_C"/>
</dbReference>
<evidence type="ECO:0000313" key="7">
    <source>
        <dbReference type="Proteomes" id="UP000053611"/>
    </source>
</evidence>
<protein>
    <submittedName>
        <fullName evidence="6">p-loop containing nucleoside triphosphate hydrolase protein</fullName>
    </submittedName>
</protein>
<dbReference type="EMBL" id="KQ087213">
    <property type="protein sequence ID" value="KLT41797.1"/>
    <property type="molecule type" value="Genomic_DNA"/>
</dbReference>
<dbReference type="SUPFAM" id="SSF52540">
    <property type="entry name" value="P-loop containing nucleoside triphosphate hydrolases"/>
    <property type="match status" value="1"/>
</dbReference>
<gene>
    <name evidence="6" type="ORF">CC85DRAFT_107510</name>
</gene>
<keyword evidence="2" id="KW-0547">Nucleotide-binding</keyword>
<evidence type="ECO:0000256" key="2">
    <source>
        <dbReference type="ARBA" id="ARBA00022741"/>
    </source>
</evidence>
<proteinExistence type="inferred from homology"/>
<dbReference type="InterPro" id="IPR027417">
    <property type="entry name" value="P-loop_NTPase"/>
</dbReference>
<dbReference type="InterPro" id="IPR036187">
    <property type="entry name" value="DNA_mismatch_repair_MutS_sf"/>
</dbReference>
<dbReference type="Gene3D" id="3.40.50.300">
    <property type="entry name" value="P-loop containing nucleotide triphosphate hydrolases"/>
    <property type="match status" value="1"/>
</dbReference>
<evidence type="ECO:0000256" key="1">
    <source>
        <dbReference type="ARBA" id="ARBA00006271"/>
    </source>
</evidence>
<evidence type="ECO:0000256" key="4">
    <source>
        <dbReference type="ARBA" id="ARBA00023125"/>
    </source>
</evidence>
<dbReference type="GO" id="GO:0140664">
    <property type="term" value="F:ATP-dependent DNA damage sensor activity"/>
    <property type="evidence" value="ECO:0007669"/>
    <property type="project" value="InterPro"/>
</dbReference>
<keyword evidence="7" id="KW-1185">Reference proteome</keyword>
<keyword evidence="4" id="KW-0238">DNA-binding</keyword>
<dbReference type="STRING" id="879819.A0A0J0XL49"/>
<reference evidence="6 7" key="1">
    <citation type="submission" date="2015-03" db="EMBL/GenBank/DDBJ databases">
        <title>Genomics and transcriptomics of the oil-accumulating basidiomycete yeast T. oleaginosus allow insights into substrate utilization and the diverse evolutionary trajectories of mating systems in fungi.</title>
        <authorList>
            <consortium name="DOE Joint Genome Institute"/>
            <person name="Kourist R."/>
            <person name="Kracht O."/>
            <person name="Bracharz F."/>
            <person name="Lipzen A."/>
            <person name="Nolan M."/>
            <person name="Ohm R."/>
            <person name="Grigoriev I."/>
            <person name="Sun S."/>
            <person name="Heitman J."/>
            <person name="Bruck T."/>
            <person name="Nowrousian M."/>
        </authorList>
    </citation>
    <scope>NUCLEOTIDE SEQUENCE [LARGE SCALE GENOMIC DNA]</scope>
    <source>
        <strain evidence="6 7">IBC0246</strain>
    </source>
</reference>
<dbReference type="PROSITE" id="PS00486">
    <property type="entry name" value="DNA_MISMATCH_REPAIR_2"/>
    <property type="match status" value="1"/>
</dbReference>
<dbReference type="PANTHER" id="PTHR11361:SF20">
    <property type="entry name" value="MUTS PROTEIN HOMOLOG 5"/>
    <property type="match status" value="1"/>
</dbReference>
<dbReference type="Pfam" id="PF00488">
    <property type="entry name" value="MutS_V"/>
    <property type="match status" value="1"/>
</dbReference>
<dbReference type="GO" id="GO:0051026">
    <property type="term" value="P:chiasma assembly"/>
    <property type="evidence" value="ECO:0007669"/>
    <property type="project" value="TreeGrafter"/>
</dbReference>
<feature type="domain" description="DNA mismatch repair proteins mutS family" evidence="5">
    <location>
        <begin position="249"/>
        <end position="265"/>
    </location>
</feature>
<dbReference type="Proteomes" id="UP000053611">
    <property type="component" value="Unassembled WGS sequence"/>
</dbReference>
<dbReference type="GO" id="GO:0005524">
    <property type="term" value="F:ATP binding"/>
    <property type="evidence" value="ECO:0007669"/>
    <property type="project" value="UniProtKB-KW"/>
</dbReference>
<evidence type="ECO:0000256" key="3">
    <source>
        <dbReference type="ARBA" id="ARBA00022840"/>
    </source>
</evidence>
<name>A0A0J0XL49_9TREE</name>
<organism evidence="6 7">
    <name type="scientific">Cutaneotrichosporon oleaginosum</name>
    <dbReference type="NCBI Taxonomy" id="879819"/>
    <lineage>
        <taxon>Eukaryota</taxon>
        <taxon>Fungi</taxon>
        <taxon>Dikarya</taxon>
        <taxon>Basidiomycota</taxon>
        <taxon>Agaricomycotina</taxon>
        <taxon>Tremellomycetes</taxon>
        <taxon>Trichosporonales</taxon>
        <taxon>Trichosporonaceae</taxon>
        <taxon>Cutaneotrichosporon</taxon>
    </lineage>
</organism>
<dbReference type="OrthoDB" id="29596at2759"/>